<proteinExistence type="inferred from homology"/>
<protein>
    <recommendedName>
        <fullName evidence="4">Coenzyme Q-binding protein COQ10 START domain-containing protein</fullName>
    </recommendedName>
</protein>
<feature type="domain" description="Coenzyme Q-binding protein COQ10 START" evidence="4">
    <location>
        <begin position="83"/>
        <end position="211"/>
    </location>
</feature>
<dbReference type="GO" id="GO:0005739">
    <property type="term" value="C:mitochondrion"/>
    <property type="evidence" value="ECO:0007669"/>
    <property type="project" value="TreeGrafter"/>
</dbReference>
<dbReference type="PANTHER" id="PTHR12901:SF14">
    <property type="entry name" value="COENZYME Q-BINDING PROTEIN COQ10 HOMOLOG, MITOCHONDRIAL"/>
    <property type="match status" value="1"/>
</dbReference>
<organism evidence="5 6">
    <name type="scientific">Sphenodon punctatus</name>
    <name type="common">Tuatara</name>
    <name type="synonym">Hatteria punctata</name>
    <dbReference type="NCBI Taxonomy" id="8508"/>
    <lineage>
        <taxon>Eukaryota</taxon>
        <taxon>Metazoa</taxon>
        <taxon>Chordata</taxon>
        <taxon>Craniata</taxon>
        <taxon>Vertebrata</taxon>
        <taxon>Euteleostomi</taxon>
        <taxon>Lepidosauria</taxon>
        <taxon>Sphenodontia</taxon>
        <taxon>Sphenodontidae</taxon>
        <taxon>Sphenodon</taxon>
    </lineage>
</organism>
<dbReference type="Proteomes" id="UP000694392">
    <property type="component" value="Unplaced"/>
</dbReference>
<dbReference type="InterPro" id="IPR023393">
    <property type="entry name" value="START-like_dom_sf"/>
</dbReference>
<dbReference type="CDD" id="cd07813">
    <property type="entry name" value="COQ10p_like"/>
    <property type="match status" value="1"/>
</dbReference>
<evidence type="ECO:0000313" key="5">
    <source>
        <dbReference type="Ensembl" id="ENSSPUP00000007432.1"/>
    </source>
</evidence>
<dbReference type="Gene3D" id="3.30.530.20">
    <property type="match status" value="1"/>
</dbReference>
<evidence type="ECO:0000256" key="1">
    <source>
        <dbReference type="ARBA" id="ARBA00006885"/>
    </source>
</evidence>
<evidence type="ECO:0000313" key="6">
    <source>
        <dbReference type="Proteomes" id="UP000694392"/>
    </source>
</evidence>
<evidence type="ECO:0000256" key="2">
    <source>
        <dbReference type="ARBA" id="ARBA00011814"/>
    </source>
</evidence>
<dbReference type="OMA" id="RHLNSCG"/>
<evidence type="ECO:0000259" key="4">
    <source>
        <dbReference type="Pfam" id="PF03364"/>
    </source>
</evidence>
<dbReference type="Pfam" id="PF03364">
    <property type="entry name" value="Polyketide_cyc"/>
    <property type="match status" value="1"/>
</dbReference>
<reference evidence="5" key="1">
    <citation type="submission" date="2025-08" db="UniProtKB">
        <authorList>
            <consortium name="Ensembl"/>
        </authorList>
    </citation>
    <scope>IDENTIFICATION</scope>
</reference>
<keyword evidence="6" id="KW-1185">Reference proteome</keyword>
<comment type="similarity">
    <text evidence="1">Belongs to the COQ10 family.</text>
</comment>
<dbReference type="AlphaFoldDB" id="A0A8D0GMI0"/>
<evidence type="ECO:0000256" key="3">
    <source>
        <dbReference type="ARBA" id="ARBA00024947"/>
    </source>
</evidence>
<sequence>MAGTSRKGAVFLRALLETGARPSRGDGTRHLSSCGILATRTLRPHHPLTPVPASKQAVRPFLHLAAPLLGSKRMEYSETRVLGYSAEQMYAVVSDVGSYRLFVPWCTSSRVLSCHKGLARAELEVGFPPLVEHYVSEISMVPQHQIRAVCSDGRIFSHLETLWRFEPGLPMQPDTCTLDFSISFEFKSLLHSQLATLFFDEVVKQTVSAFECRAKTMYGPRAVQRLQAAHST</sequence>
<dbReference type="GeneTree" id="ENSGT00940000160056"/>
<name>A0A8D0GMI0_SPHPU</name>
<dbReference type="GO" id="GO:0045333">
    <property type="term" value="P:cellular respiration"/>
    <property type="evidence" value="ECO:0007669"/>
    <property type="project" value="InterPro"/>
</dbReference>
<accession>A0A8D0GMI0</accession>
<dbReference type="InterPro" id="IPR044996">
    <property type="entry name" value="COQ10-like"/>
</dbReference>
<reference evidence="5" key="2">
    <citation type="submission" date="2025-09" db="UniProtKB">
        <authorList>
            <consortium name="Ensembl"/>
        </authorList>
    </citation>
    <scope>IDENTIFICATION</scope>
</reference>
<comment type="subunit">
    <text evidence="2">Interacts with coenzyme Q.</text>
</comment>
<dbReference type="Ensembl" id="ENSSPUT00000007920.1">
    <property type="protein sequence ID" value="ENSSPUP00000007432.1"/>
    <property type="gene ID" value="ENSSPUG00000005750.1"/>
</dbReference>
<dbReference type="PANTHER" id="PTHR12901">
    <property type="entry name" value="SPERM PROTEIN HOMOLOG"/>
    <property type="match status" value="1"/>
</dbReference>
<dbReference type="InterPro" id="IPR005031">
    <property type="entry name" value="COQ10_START"/>
</dbReference>
<dbReference type="SUPFAM" id="SSF55961">
    <property type="entry name" value="Bet v1-like"/>
    <property type="match status" value="1"/>
</dbReference>
<dbReference type="GO" id="GO:0048039">
    <property type="term" value="F:ubiquinone binding"/>
    <property type="evidence" value="ECO:0007669"/>
    <property type="project" value="InterPro"/>
</dbReference>
<comment type="function">
    <text evidence="3">Required for the function of coenzyme Q in the respiratory chain. May serve as a chaperone or may be involved in the transport of Q6 from its site of synthesis to the catalytic sites of the respiratory complexes.</text>
</comment>